<protein>
    <submittedName>
        <fullName evidence="1">Nitrogen regulatory protein P-II</fullName>
    </submittedName>
</protein>
<dbReference type="AlphaFoldDB" id="A0A401FM65"/>
<proteinExistence type="predicted"/>
<organism evidence="1 2">
    <name type="scientific">Lentilactobacillus kosonis</name>
    <dbReference type="NCBI Taxonomy" id="2810561"/>
    <lineage>
        <taxon>Bacteria</taxon>
        <taxon>Bacillati</taxon>
        <taxon>Bacillota</taxon>
        <taxon>Bacilli</taxon>
        <taxon>Lactobacillales</taxon>
        <taxon>Lactobacillaceae</taxon>
        <taxon>Lentilactobacillus</taxon>
    </lineage>
</organism>
<reference evidence="1 2" key="1">
    <citation type="submission" date="2017-11" db="EMBL/GenBank/DDBJ databases">
        <title>Draft Genome Sequence of Lactobacillus curieae NBRC 111893 isolated from Koso, a Japanese sugar-Vegetable Fermented Beverage.</title>
        <authorList>
            <person name="Chiou T.Y."/>
            <person name="Oshima K."/>
            <person name="Suda W."/>
            <person name="Hattori M."/>
            <person name="Takahashi T."/>
        </authorList>
    </citation>
    <scope>NUCLEOTIDE SEQUENCE [LARGE SCALE GENOMIC DNA]</scope>
    <source>
        <strain evidence="1 2">NBRC111893</strain>
    </source>
</reference>
<dbReference type="Proteomes" id="UP000286974">
    <property type="component" value="Unassembled WGS sequence"/>
</dbReference>
<evidence type="ECO:0000313" key="1">
    <source>
        <dbReference type="EMBL" id="GAY73472.1"/>
    </source>
</evidence>
<evidence type="ECO:0000313" key="2">
    <source>
        <dbReference type="Proteomes" id="UP000286974"/>
    </source>
</evidence>
<sequence>MAQNVFSSDEYAKDFRGTFIRDRNFLAVGGPAFRSAQLSALIRAGIVTIMAPGMEVKGADGWFVTASPKRNNDVFKSSVLIEARVPKADIKITANPLLEDMKANGMLREYQVMVRDEAAGLAAVDVNPSSDQLLAVNGTKEDTIFLWGVPLDGLRLATTASPRPGTNDPNLQTADKIAALVLGLDPADDVLMM</sequence>
<name>A0A401FM65_9LACO</name>
<keyword evidence="2" id="KW-1185">Reference proteome</keyword>
<comment type="caution">
    <text evidence="1">The sequence shown here is derived from an EMBL/GenBank/DDBJ whole genome shotgun (WGS) entry which is preliminary data.</text>
</comment>
<gene>
    <name evidence="1" type="ORF">NBRC111893_1618</name>
</gene>
<accession>A0A401FM65</accession>
<dbReference type="EMBL" id="BEXA01000003">
    <property type="protein sequence ID" value="GAY73472.1"/>
    <property type="molecule type" value="Genomic_DNA"/>
</dbReference>